<evidence type="ECO:0000256" key="2">
    <source>
        <dbReference type="ARBA" id="ARBA00022630"/>
    </source>
</evidence>
<name>A0A2G2VBJ3_CAPBA</name>
<evidence type="ECO:0000313" key="6">
    <source>
        <dbReference type="Proteomes" id="UP000224567"/>
    </source>
</evidence>
<sequence>MIMRFNPETLKGVIKIAGMQQKALGDVEKMGMRSARDAKPITCPLSPKVNGTVFALWLTHHGRLRAEDVLLKWGMPINGDCVLCGGYAGIRPKIIGAEEGPTDFVVQGEETHGISSLVNQFGIESPGLTFSMAITEHIAAKLLK</sequence>
<reference evidence="6" key="2">
    <citation type="journal article" date="2017" name="J. Anim. Genet.">
        <title>Multiple reference genome sequences of hot pepper reveal the massive evolution of plant disease resistance genes by retroduplication.</title>
        <authorList>
            <person name="Kim S."/>
            <person name="Park J."/>
            <person name="Yeom S.-I."/>
            <person name="Kim Y.-M."/>
            <person name="Seo E."/>
            <person name="Kim K.-T."/>
            <person name="Kim M.-S."/>
            <person name="Lee J.M."/>
            <person name="Cheong K."/>
            <person name="Shin H.-S."/>
            <person name="Kim S.-B."/>
            <person name="Han K."/>
            <person name="Lee J."/>
            <person name="Park M."/>
            <person name="Lee H.-A."/>
            <person name="Lee H.-Y."/>
            <person name="Lee Y."/>
            <person name="Oh S."/>
            <person name="Lee J.H."/>
            <person name="Choi E."/>
            <person name="Choi E."/>
            <person name="Lee S.E."/>
            <person name="Jeon J."/>
            <person name="Kim H."/>
            <person name="Choi G."/>
            <person name="Song H."/>
            <person name="Lee J."/>
            <person name="Lee S.-C."/>
            <person name="Kwon J.-K."/>
            <person name="Lee H.-Y."/>
            <person name="Koo N."/>
            <person name="Hong Y."/>
            <person name="Kim R.W."/>
            <person name="Kang W.-H."/>
            <person name="Huh J.H."/>
            <person name="Kang B.-C."/>
            <person name="Yang T.-J."/>
            <person name="Lee Y.-H."/>
            <person name="Bennetzen J.L."/>
            <person name="Choi D."/>
        </authorList>
    </citation>
    <scope>NUCLEOTIDE SEQUENCE [LARGE SCALE GENOMIC DNA]</scope>
    <source>
        <strain evidence="6">cv. PBC81</strain>
    </source>
</reference>
<accession>A0A2G2VBJ3</accession>
<proteinExistence type="predicted"/>
<evidence type="ECO:0008006" key="7">
    <source>
        <dbReference type="Google" id="ProtNLM"/>
    </source>
</evidence>
<reference evidence="5 6" key="1">
    <citation type="journal article" date="2017" name="Genome Biol.">
        <title>New reference genome sequences of hot pepper reveal the massive evolution of plant disease-resistance genes by retroduplication.</title>
        <authorList>
            <person name="Kim S."/>
            <person name="Park J."/>
            <person name="Yeom S.I."/>
            <person name="Kim Y.M."/>
            <person name="Seo E."/>
            <person name="Kim K.T."/>
            <person name="Kim M.S."/>
            <person name="Lee J.M."/>
            <person name="Cheong K."/>
            <person name="Shin H.S."/>
            <person name="Kim S.B."/>
            <person name="Han K."/>
            <person name="Lee J."/>
            <person name="Park M."/>
            <person name="Lee H.A."/>
            <person name="Lee H.Y."/>
            <person name="Lee Y."/>
            <person name="Oh S."/>
            <person name="Lee J.H."/>
            <person name="Choi E."/>
            <person name="Choi E."/>
            <person name="Lee S.E."/>
            <person name="Jeon J."/>
            <person name="Kim H."/>
            <person name="Choi G."/>
            <person name="Song H."/>
            <person name="Lee J."/>
            <person name="Lee S.C."/>
            <person name="Kwon J.K."/>
            <person name="Lee H.Y."/>
            <person name="Koo N."/>
            <person name="Hong Y."/>
            <person name="Kim R.W."/>
            <person name="Kang W.H."/>
            <person name="Huh J.H."/>
            <person name="Kang B.C."/>
            <person name="Yang T.J."/>
            <person name="Lee Y.H."/>
            <person name="Bennetzen J.L."/>
            <person name="Choi D."/>
        </authorList>
    </citation>
    <scope>NUCLEOTIDE SEQUENCE [LARGE SCALE GENOMIC DNA]</scope>
    <source>
        <strain evidence="6">cv. PBC81</strain>
    </source>
</reference>
<dbReference type="GO" id="GO:0047545">
    <property type="term" value="F:(S)-2-hydroxyglutarate dehydrogenase activity"/>
    <property type="evidence" value="ECO:0007669"/>
    <property type="project" value="TreeGrafter"/>
</dbReference>
<keyword evidence="2" id="KW-0285">Flavoprotein</keyword>
<dbReference type="AlphaFoldDB" id="A0A2G2VBJ3"/>
<evidence type="ECO:0000256" key="3">
    <source>
        <dbReference type="ARBA" id="ARBA00022827"/>
    </source>
</evidence>
<dbReference type="STRING" id="33114.A0A2G2VBJ3"/>
<comment type="caution">
    <text evidence="5">The sequence shown here is derived from an EMBL/GenBank/DDBJ whole genome shotgun (WGS) entry which is preliminary data.</text>
</comment>
<protein>
    <recommendedName>
        <fullName evidence="7">FAD dependent oxidoreductase domain-containing protein</fullName>
    </recommendedName>
</protein>
<dbReference type="Proteomes" id="UP000224567">
    <property type="component" value="Unassembled WGS sequence"/>
</dbReference>
<dbReference type="PANTHER" id="PTHR43104">
    <property type="entry name" value="L-2-HYDROXYGLUTARATE DEHYDROGENASE, MITOCHONDRIAL"/>
    <property type="match status" value="1"/>
</dbReference>
<dbReference type="EMBL" id="MLFT02000037">
    <property type="protein sequence ID" value="PHT30365.1"/>
    <property type="molecule type" value="Genomic_DNA"/>
</dbReference>
<dbReference type="PANTHER" id="PTHR43104:SF4">
    <property type="entry name" value="L-2-HYDROXYGLUTARATE DEHYDROGENASE, MITOCHONDRIAL"/>
    <property type="match status" value="1"/>
</dbReference>
<dbReference type="OrthoDB" id="498204at2759"/>
<evidence type="ECO:0000313" key="5">
    <source>
        <dbReference type="EMBL" id="PHT30365.1"/>
    </source>
</evidence>
<evidence type="ECO:0000256" key="4">
    <source>
        <dbReference type="ARBA" id="ARBA00023002"/>
    </source>
</evidence>
<comment type="cofactor">
    <cofactor evidence="1">
        <name>FAD</name>
        <dbReference type="ChEBI" id="CHEBI:57692"/>
    </cofactor>
</comment>
<dbReference type="InterPro" id="IPR036188">
    <property type="entry name" value="FAD/NAD-bd_sf"/>
</dbReference>
<gene>
    <name evidence="5" type="ORF">CQW23_30029</name>
</gene>
<keyword evidence="3" id="KW-0274">FAD</keyword>
<keyword evidence="6" id="KW-1185">Reference proteome</keyword>
<organism evidence="5 6">
    <name type="scientific">Capsicum baccatum</name>
    <name type="common">Peruvian pepper</name>
    <dbReference type="NCBI Taxonomy" id="33114"/>
    <lineage>
        <taxon>Eukaryota</taxon>
        <taxon>Viridiplantae</taxon>
        <taxon>Streptophyta</taxon>
        <taxon>Embryophyta</taxon>
        <taxon>Tracheophyta</taxon>
        <taxon>Spermatophyta</taxon>
        <taxon>Magnoliopsida</taxon>
        <taxon>eudicotyledons</taxon>
        <taxon>Gunneridae</taxon>
        <taxon>Pentapetalae</taxon>
        <taxon>asterids</taxon>
        <taxon>lamiids</taxon>
        <taxon>Solanales</taxon>
        <taxon>Solanaceae</taxon>
        <taxon>Solanoideae</taxon>
        <taxon>Capsiceae</taxon>
        <taxon>Capsicum</taxon>
    </lineage>
</organism>
<keyword evidence="4" id="KW-0560">Oxidoreductase</keyword>
<evidence type="ECO:0000256" key="1">
    <source>
        <dbReference type="ARBA" id="ARBA00001974"/>
    </source>
</evidence>
<dbReference type="Gene3D" id="3.50.50.60">
    <property type="entry name" value="FAD/NAD(P)-binding domain"/>
    <property type="match status" value="1"/>
</dbReference>